<name>A0A9W7D0Y7_9STRA</name>
<reference evidence="2" key="1">
    <citation type="submission" date="2023-04" db="EMBL/GenBank/DDBJ databases">
        <title>Phytophthora fragariaefolia NBRC 109709.</title>
        <authorList>
            <person name="Ichikawa N."/>
            <person name="Sato H."/>
            <person name="Tonouchi N."/>
        </authorList>
    </citation>
    <scope>NUCLEOTIDE SEQUENCE</scope>
    <source>
        <strain evidence="2">NBRC 109709</strain>
    </source>
</reference>
<keyword evidence="1" id="KW-0472">Membrane</keyword>
<feature type="transmembrane region" description="Helical" evidence="1">
    <location>
        <begin position="201"/>
        <end position="220"/>
    </location>
</feature>
<feature type="transmembrane region" description="Helical" evidence="1">
    <location>
        <begin position="164"/>
        <end position="189"/>
    </location>
</feature>
<dbReference type="Proteomes" id="UP001165121">
    <property type="component" value="Unassembled WGS sequence"/>
</dbReference>
<keyword evidence="3" id="KW-1185">Reference proteome</keyword>
<sequence length="571" mass="64809">MAKAEMVGLASPVLKVPYQITLYQSLWKRTRAKWNSGQVENQGAYSIERLESLALYYGTTSRKRVVLVCVLSPIPAILVAVLLKCLPLRPPSEGWSANWVFWLRLFMGMTTVGIMVNSQLLRLIPGLEFTTHRSILVSVGTITAFEATYFLASSQIGFPVPFMMQFGALVLLPYSTLMTWLVLGSALFAKVSPLKIYADRYFQFFGPFMMLCGAFPMYKVLYELIPVKYRDVAVVILPLWKFGAKRFIVSNTRKLEDVMPLLVALSVDFFCSLFVAVCMSTSKSISFTLLVIAVNISQSLLEIRAMRANGRVLLRLLDERRNSQTWIRRKIDLSGSPNILTIILDATQTCASLPPKSLEQVRLWAYLPYSLTKDKLERLRTLDESGVYRQKDPFIIDDQQRQQVNLRRREFKRIRIAPISPIAGPSGETTRMSSQPATDYEQRYSQRSKNIVIQGVNILFHAEYVTLVVYVESIVPIAFVVFKSILEHLPNVAYYPGGAGTWNMDSVLNVSFFAVLEIGLLLACSTFLRYKSGFSPLYQLAFVLETEVWVVQSGFFSFFLVVLQYELEHFG</sequence>
<proteinExistence type="predicted"/>
<feature type="transmembrane region" description="Helical" evidence="1">
    <location>
        <begin position="506"/>
        <end position="528"/>
    </location>
</feature>
<feature type="transmembrane region" description="Helical" evidence="1">
    <location>
        <begin position="103"/>
        <end position="123"/>
    </location>
</feature>
<keyword evidence="1" id="KW-0812">Transmembrane</keyword>
<feature type="transmembrane region" description="Helical" evidence="1">
    <location>
        <begin position="464"/>
        <end position="486"/>
    </location>
</feature>
<feature type="transmembrane region" description="Helical" evidence="1">
    <location>
        <begin position="261"/>
        <end position="279"/>
    </location>
</feature>
<evidence type="ECO:0000313" key="2">
    <source>
        <dbReference type="EMBL" id="GMF48688.1"/>
    </source>
</evidence>
<comment type="caution">
    <text evidence="2">The sequence shown here is derived from an EMBL/GenBank/DDBJ whole genome shotgun (WGS) entry which is preliminary data.</text>
</comment>
<dbReference type="EMBL" id="BSXT01002393">
    <property type="protein sequence ID" value="GMF48688.1"/>
    <property type="molecule type" value="Genomic_DNA"/>
</dbReference>
<protein>
    <submittedName>
        <fullName evidence="2">Unnamed protein product</fullName>
    </submittedName>
</protein>
<dbReference type="AlphaFoldDB" id="A0A9W7D0Y7"/>
<gene>
    <name evidence="2" type="ORF">Pfra01_001892300</name>
</gene>
<feature type="transmembrane region" description="Helical" evidence="1">
    <location>
        <begin position="65"/>
        <end position="83"/>
    </location>
</feature>
<keyword evidence="1" id="KW-1133">Transmembrane helix</keyword>
<feature type="transmembrane region" description="Helical" evidence="1">
    <location>
        <begin position="540"/>
        <end position="565"/>
    </location>
</feature>
<evidence type="ECO:0000256" key="1">
    <source>
        <dbReference type="SAM" id="Phobius"/>
    </source>
</evidence>
<dbReference type="OrthoDB" id="106445at2759"/>
<evidence type="ECO:0000313" key="3">
    <source>
        <dbReference type="Proteomes" id="UP001165121"/>
    </source>
</evidence>
<organism evidence="2 3">
    <name type="scientific">Phytophthora fragariaefolia</name>
    <dbReference type="NCBI Taxonomy" id="1490495"/>
    <lineage>
        <taxon>Eukaryota</taxon>
        <taxon>Sar</taxon>
        <taxon>Stramenopiles</taxon>
        <taxon>Oomycota</taxon>
        <taxon>Peronosporomycetes</taxon>
        <taxon>Peronosporales</taxon>
        <taxon>Peronosporaceae</taxon>
        <taxon>Phytophthora</taxon>
    </lineage>
</organism>
<accession>A0A9W7D0Y7</accession>
<feature type="transmembrane region" description="Helical" evidence="1">
    <location>
        <begin position="135"/>
        <end position="152"/>
    </location>
</feature>